<feature type="transmembrane region" description="Helical" evidence="2">
    <location>
        <begin position="219"/>
        <end position="238"/>
    </location>
</feature>
<reference evidence="5" key="1">
    <citation type="journal article" date="2019" name="Int. J. Syst. Evol. Microbiol.">
        <title>The Global Catalogue of Microorganisms (GCM) 10K type strain sequencing project: providing services to taxonomists for standard genome sequencing and annotation.</title>
        <authorList>
            <consortium name="The Broad Institute Genomics Platform"/>
            <consortium name="The Broad Institute Genome Sequencing Center for Infectious Disease"/>
            <person name="Wu L."/>
            <person name="Ma J."/>
        </authorList>
    </citation>
    <scope>NUCLEOTIDE SEQUENCE [LARGE SCALE GENOMIC DNA]</scope>
    <source>
        <strain evidence="5">CCUG 49560</strain>
    </source>
</reference>
<feature type="transmembrane region" description="Helical" evidence="2">
    <location>
        <begin position="44"/>
        <end position="64"/>
    </location>
</feature>
<accession>A0ABV9EGR5</accession>
<protein>
    <submittedName>
        <fullName evidence="4">CPBP family intramembrane glutamic endopeptidase</fullName>
        <ecNumber evidence="4">3.4.-.-</ecNumber>
    </submittedName>
</protein>
<comment type="caution">
    <text evidence="4">The sequence shown here is derived from an EMBL/GenBank/DDBJ whole genome shotgun (WGS) entry which is preliminary data.</text>
</comment>
<organism evidence="4 5">
    <name type="scientific">Sphaerisporangium corydalis</name>
    <dbReference type="NCBI Taxonomy" id="1441875"/>
    <lineage>
        <taxon>Bacteria</taxon>
        <taxon>Bacillati</taxon>
        <taxon>Actinomycetota</taxon>
        <taxon>Actinomycetes</taxon>
        <taxon>Streptosporangiales</taxon>
        <taxon>Streptosporangiaceae</taxon>
        <taxon>Sphaerisporangium</taxon>
    </lineage>
</organism>
<feature type="domain" description="CAAX prenyl protease 2/Lysostaphin resistance protein A-like" evidence="3">
    <location>
        <begin position="129"/>
        <end position="233"/>
    </location>
</feature>
<feature type="transmembrane region" description="Helical" evidence="2">
    <location>
        <begin position="12"/>
        <end position="32"/>
    </location>
</feature>
<keyword evidence="2" id="KW-1133">Transmembrane helix</keyword>
<feature type="transmembrane region" description="Helical" evidence="2">
    <location>
        <begin position="163"/>
        <end position="182"/>
    </location>
</feature>
<keyword evidence="5" id="KW-1185">Reference proteome</keyword>
<gene>
    <name evidence="4" type="ORF">ACFO8L_18070</name>
</gene>
<feature type="compositionally biased region" description="Polar residues" evidence="1">
    <location>
        <begin position="274"/>
        <end position="291"/>
    </location>
</feature>
<proteinExistence type="predicted"/>
<keyword evidence="4" id="KW-0378">Hydrolase</keyword>
<dbReference type="Proteomes" id="UP001595891">
    <property type="component" value="Unassembled WGS sequence"/>
</dbReference>
<evidence type="ECO:0000256" key="2">
    <source>
        <dbReference type="SAM" id="Phobius"/>
    </source>
</evidence>
<evidence type="ECO:0000259" key="3">
    <source>
        <dbReference type="Pfam" id="PF02517"/>
    </source>
</evidence>
<dbReference type="RefSeq" id="WP_262840776.1">
    <property type="nucleotide sequence ID" value="NZ_JANZYP010000002.1"/>
</dbReference>
<dbReference type="PANTHER" id="PTHR35797:SF1">
    <property type="entry name" value="PROTEASE"/>
    <property type="match status" value="1"/>
</dbReference>
<keyword evidence="2" id="KW-0472">Membrane</keyword>
<feature type="transmembrane region" description="Helical" evidence="2">
    <location>
        <begin position="244"/>
        <end position="263"/>
    </location>
</feature>
<evidence type="ECO:0000313" key="4">
    <source>
        <dbReference type="EMBL" id="MFC4588004.1"/>
    </source>
</evidence>
<name>A0ABV9EGR5_9ACTN</name>
<sequence>MTIAPPVRQRSGLALFFAVTFTWTWAFWLVAISLGGPAMTSPTVIPYLLGGFGPVIGAIVVRVRRARRRQPAPAHTVGIRPSMRLFWVPPLLVLASATVLAAALLAQLVGGPMVSLAPGRDLIATVGGPVPFLVSMLIAGPLAEEPGWRGTAYPRLRASMSRLQAGLLLGVVWAVWHLPLFFVNGTVQADLGLFSWSGLLFSLSVIPMALLTGYAYESAGVVAAIAVHFGVNATMALLGVGSPVTQAFIVAVQMLVVLTLLALRRTPRTDQPARTDQVVTGPSHQISRSRG</sequence>
<keyword evidence="2" id="KW-0812">Transmembrane</keyword>
<feature type="transmembrane region" description="Helical" evidence="2">
    <location>
        <begin position="122"/>
        <end position="143"/>
    </location>
</feature>
<feature type="region of interest" description="Disordered" evidence="1">
    <location>
        <begin position="272"/>
        <end position="291"/>
    </location>
</feature>
<feature type="transmembrane region" description="Helical" evidence="2">
    <location>
        <begin position="194"/>
        <end position="212"/>
    </location>
</feature>
<dbReference type="PANTHER" id="PTHR35797">
    <property type="entry name" value="PROTEASE-RELATED"/>
    <property type="match status" value="1"/>
</dbReference>
<dbReference type="GO" id="GO:0016787">
    <property type="term" value="F:hydrolase activity"/>
    <property type="evidence" value="ECO:0007669"/>
    <property type="project" value="UniProtKB-KW"/>
</dbReference>
<dbReference type="InterPro" id="IPR042150">
    <property type="entry name" value="MmRce1-like"/>
</dbReference>
<evidence type="ECO:0000256" key="1">
    <source>
        <dbReference type="SAM" id="MobiDB-lite"/>
    </source>
</evidence>
<dbReference type="Pfam" id="PF02517">
    <property type="entry name" value="Rce1-like"/>
    <property type="match status" value="1"/>
</dbReference>
<feature type="transmembrane region" description="Helical" evidence="2">
    <location>
        <begin position="85"/>
        <end position="110"/>
    </location>
</feature>
<dbReference type="EC" id="3.4.-.-" evidence="4"/>
<evidence type="ECO:0000313" key="5">
    <source>
        <dbReference type="Proteomes" id="UP001595891"/>
    </source>
</evidence>
<dbReference type="InterPro" id="IPR003675">
    <property type="entry name" value="Rce1/LyrA-like_dom"/>
</dbReference>
<dbReference type="EMBL" id="JBHSFN010000010">
    <property type="protein sequence ID" value="MFC4588004.1"/>
    <property type="molecule type" value="Genomic_DNA"/>
</dbReference>